<proteinExistence type="predicted"/>
<organism evidence="2 3">
    <name type="scientific">Flavobacterium branchiicola</name>
    <dbReference type="NCBI Taxonomy" id="1114875"/>
    <lineage>
        <taxon>Bacteria</taxon>
        <taxon>Pseudomonadati</taxon>
        <taxon>Bacteroidota</taxon>
        <taxon>Flavobacteriia</taxon>
        <taxon>Flavobacteriales</taxon>
        <taxon>Flavobacteriaceae</taxon>
        <taxon>Flavobacterium</taxon>
    </lineage>
</organism>
<keyword evidence="3" id="KW-1185">Reference proteome</keyword>
<dbReference type="InterPro" id="IPR029492">
    <property type="entry name" value="DUF4435"/>
</dbReference>
<protein>
    <submittedName>
        <fullName evidence="2">DUF4435 domain-containing protein</fullName>
    </submittedName>
</protein>
<evidence type="ECO:0000313" key="3">
    <source>
        <dbReference type="Proteomes" id="UP001595935"/>
    </source>
</evidence>
<dbReference type="Pfam" id="PF14491">
    <property type="entry name" value="DUF4435"/>
    <property type="match status" value="1"/>
</dbReference>
<reference evidence="3" key="1">
    <citation type="journal article" date="2019" name="Int. J. Syst. Evol. Microbiol.">
        <title>The Global Catalogue of Microorganisms (GCM) 10K type strain sequencing project: providing services to taxonomists for standard genome sequencing and annotation.</title>
        <authorList>
            <consortium name="The Broad Institute Genomics Platform"/>
            <consortium name="The Broad Institute Genome Sequencing Center for Infectious Disease"/>
            <person name="Wu L."/>
            <person name="Ma J."/>
        </authorList>
    </citation>
    <scope>NUCLEOTIDE SEQUENCE [LARGE SCALE GENOMIC DNA]</scope>
    <source>
        <strain evidence="3">WYCCWR 13023</strain>
    </source>
</reference>
<evidence type="ECO:0000259" key="1">
    <source>
        <dbReference type="Pfam" id="PF14491"/>
    </source>
</evidence>
<sequence>MSSFTRTRTGLNNQHLFHDVDFIMFLEGGKKSFTKAEALAGSYNEETEDIIFWKNIFDTFANDKRIKFKSIGSKVVIKDMLVDIVDGRLTTILLAMDNEFDEIFNRRINHPQVYYTYGYSWENDVWNHNVVKSVIEGLTAVKITNDDIEKNLNNFLAKIKVAVNADGYLFKKGASFLPRKTGIFFCVECAPVDLPYVRTNDVNERLELKGLKRSTVNSFGRRYLIDPHKFCYGHLLADYCCQVIIHYIRKRHLLPTMHKDIIYRMGINKFFESYFEAGHIYDYYSNMFQQKQLLD</sequence>
<name>A0ABV9P7V8_9FLAO</name>
<dbReference type="Proteomes" id="UP001595935">
    <property type="component" value="Unassembled WGS sequence"/>
</dbReference>
<comment type="caution">
    <text evidence="2">The sequence shown here is derived from an EMBL/GenBank/DDBJ whole genome shotgun (WGS) entry which is preliminary data.</text>
</comment>
<accession>A0ABV9P7V8</accession>
<gene>
    <name evidence="2" type="ORF">ACFO5S_02740</name>
</gene>
<evidence type="ECO:0000313" key="2">
    <source>
        <dbReference type="EMBL" id="MFC4746343.1"/>
    </source>
</evidence>
<dbReference type="EMBL" id="JBHSGV010000001">
    <property type="protein sequence ID" value="MFC4746343.1"/>
    <property type="molecule type" value="Genomic_DNA"/>
</dbReference>
<dbReference type="RefSeq" id="WP_213254425.1">
    <property type="nucleotide sequence ID" value="NZ_JAGYWA010000001.1"/>
</dbReference>
<feature type="domain" description="DUF4435" evidence="1">
    <location>
        <begin position="43"/>
        <end position="156"/>
    </location>
</feature>